<evidence type="ECO:0000313" key="2">
    <source>
        <dbReference type="EMBL" id="PQQ02732.1"/>
    </source>
</evidence>
<feature type="domain" description="Nucleotide-diphospho-sugar transferase" evidence="1">
    <location>
        <begin position="463"/>
        <end position="591"/>
    </location>
</feature>
<dbReference type="GO" id="GO:0016757">
    <property type="term" value="F:glycosyltransferase activity"/>
    <property type="evidence" value="ECO:0007669"/>
    <property type="project" value="InterPro"/>
</dbReference>
<evidence type="ECO:0000259" key="1">
    <source>
        <dbReference type="Pfam" id="PF03407"/>
    </source>
</evidence>
<protein>
    <submittedName>
        <fullName evidence="2">Beta-arabinofuranosyltransferase RAY1</fullName>
    </submittedName>
</protein>
<gene>
    <name evidence="2" type="ORF">Pyn_11396</name>
</gene>
<reference evidence="2 3" key="1">
    <citation type="submission" date="2018-02" db="EMBL/GenBank/DDBJ databases">
        <title>Draft genome of wild Prunus yedoensis var. nudiflora.</title>
        <authorList>
            <person name="Baek S."/>
            <person name="Kim J.-H."/>
            <person name="Choi K."/>
            <person name="Kim G.-B."/>
            <person name="Cho A."/>
            <person name="Jang H."/>
            <person name="Shin C.-H."/>
            <person name="Yu H.-J."/>
            <person name="Mun J.-H."/>
        </authorList>
    </citation>
    <scope>NUCLEOTIDE SEQUENCE [LARGE SCALE GENOMIC DNA]</scope>
    <source>
        <strain evidence="3">cv. Jeju island</strain>
        <tissue evidence="2">Leaf</tissue>
    </source>
</reference>
<keyword evidence="2" id="KW-0808">Transferase</keyword>
<evidence type="ECO:0000313" key="3">
    <source>
        <dbReference type="Proteomes" id="UP000250321"/>
    </source>
</evidence>
<name>A0A314Y6J0_PRUYE</name>
<dbReference type="OrthoDB" id="540503at2759"/>
<dbReference type="PANTHER" id="PTHR47483">
    <property type="entry name" value="BETA-ARABINOFURANOSYLTRANSFERASE RAY1"/>
    <property type="match status" value="1"/>
</dbReference>
<dbReference type="Pfam" id="PF03407">
    <property type="entry name" value="Nucleotid_trans"/>
    <property type="match status" value="1"/>
</dbReference>
<dbReference type="Proteomes" id="UP000250321">
    <property type="component" value="Unassembled WGS sequence"/>
</dbReference>
<dbReference type="PANTHER" id="PTHR47483:SF1">
    <property type="entry name" value="BETA-ARABINOFURANOSYLTRANSFERASE RAY1"/>
    <property type="match status" value="1"/>
</dbReference>
<dbReference type="InterPro" id="IPR005069">
    <property type="entry name" value="Nucl-diP-sugar_transferase"/>
</dbReference>
<keyword evidence="3" id="KW-1185">Reference proteome</keyword>
<comment type="caution">
    <text evidence="2">The sequence shown here is derived from an EMBL/GenBank/DDBJ whole genome shotgun (WGS) entry which is preliminary data.</text>
</comment>
<dbReference type="EMBL" id="PJQY01001427">
    <property type="protein sequence ID" value="PQQ02732.1"/>
    <property type="molecule type" value="Genomic_DNA"/>
</dbReference>
<dbReference type="AlphaFoldDB" id="A0A314Y6J0"/>
<accession>A0A314Y6J0</accession>
<organism evidence="2 3">
    <name type="scientific">Prunus yedoensis var. nudiflora</name>
    <dbReference type="NCBI Taxonomy" id="2094558"/>
    <lineage>
        <taxon>Eukaryota</taxon>
        <taxon>Viridiplantae</taxon>
        <taxon>Streptophyta</taxon>
        <taxon>Embryophyta</taxon>
        <taxon>Tracheophyta</taxon>
        <taxon>Spermatophyta</taxon>
        <taxon>Magnoliopsida</taxon>
        <taxon>eudicotyledons</taxon>
        <taxon>Gunneridae</taxon>
        <taxon>Pentapetalae</taxon>
        <taxon>rosids</taxon>
        <taxon>fabids</taxon>
        <taxon>Rosales</taxon>
        <taxon>Rosaceae</taxon>
        <taxon>Amygdaloideae</taxon>
        <taxon>Amygdaleae</taxon>
        <taxon>Prunus</taxon>
    </lineage>
</organism>
<dbReference type="InterPro" id="IPR044575">
    <property type="entry name" value="RAY1-like"/>
</dbReference>
<dbReference type="STRING" id="2094558.A0A314Y6J0"/>
<proteinExistence type="predicted"/>
<sequence>MKAFQVGVWSLWSIWLCGLALFCLSLYATQCFLPSLKDQIMRPKLSKRGAGVLEPPKIIIFSAPRPFTGSVGARQSLAVRSWLALTPQIAVVLFSKDPSVVSFAGAFDSRVLVEPNIDFTFLGTPFFHSMMARSRSFSSDISVLVDPETILLPDFISTMNYAYKLDHDWLLVASSRNVSDFPFYLDEDGKHWQRENGKLMTTQEGVHNSWVVSEALSSELRFVFDASWTISSFYLVDQEHQTDWNVGGSSASNFERSWEYAGNSHIGALYGSLSYLEVNYRSLVKLLKCDGQYIFVNTTENIVCPLVYQSAGRLWKGRIVRFGWKKNTLAWVEGVKSLGQLSDCSQMVPTKHTKPLDLPFSLETLLSFNADKNNTILLTAAGYSYKDMLMSWVCRLRQLQVTNFIICALDQEIYEFAVLQGLPVFRDPLAPSEISFSDCHFGTKCFQKVTKVKSRLVLKILMMAQSDEFNKTGPINLPRRLNSGFYFARSDGSTIDAMKKVVTHAATSDLSEQPSFYDTLCGEGGSNRVGDDRCLEPETNLSVHFLDRDLFPNGAYLDLWQRKKVRAACVKQGCFVLHNNWISGRLKKLERQFYQAYGNMILVQGCVSTIPN</sequence>